<protein>
    <submittedName>
        <fullName evidence="1">Uncharacterized protein</fullName>
    </submittedName>
</protein>
<keyword evidence="2" id="KW-1185">Reference proteome</keyword>
<dbReference type="OrthoDB" id="9868916at2"/>
<dbReference type="RefSeq" id="WP_128889197.1">
    <property type="nucleotide sequence ID" value="NZ_BMCX01000004.1"/>
</dbReference>
<sequence length="401" mass="43299">MTHFDTQSKQAIQRLLDHAQDAATEDLIALIGQVPADPSAPEPQQWSARIHAIRQCVLYAPHSLQAARVMWRVLSPEFAMSFEQSTSCAMQEVLQDLAANCAFLPHEVQALERLLDNLESGQARFDAQQLLVLAQSDWQALAKVDVSVPRNRPEKRVWDAYEQMEASAGTTSIAACLLGDFGSQSETHIDGRLIDSALLKEASQSLGNRFRTGSKQAVAAVELIQRIQQLEASAPIIARHTCWLLAGSEVPALARVAMRLDADSYWRDIEGLLSVLASGEGLLGEDLLLVSEDSRGGSAPVAGAKSQLSPFAAAMYTLLSIEVLLTLLALGGSQLWGGLLTGVVATIAMIKLQPRTPAGKFTLLGMLIGLCSLPIRFFGMTGLLIILGSIIGGLIRLTQRR</sequence>
<evidence type="ECO:0000313" key="2">
    <source>
        <dbReference type="Proteomes" id="UP000288929"/>
    </source>
</evidence>
<dbReference type="EMBL" id="CP035299">
    <property type="protein sequence ID" value="QAU51635.1"/>
    <property type="molecule type" value="Genomic_DNA"/>
</dbReference>
<gene>
    <name evidence="1" type="ORF">CPELA_01680</name>
</gene>
<dbReference type="KEGG" id="cpeg:CPELA_01680"/>
<name>A0A410W6P7_9CORY</name>
<organism evidence="1 2">
    <name type="scientific">Corynebacterium pelargi</name>
    <dbReference type="NCBI Taxonomy" id="1471400"/>
    <lineage>
        <taxon>Bacteria</taxon>
        <taxon>Bacillati</taxon>
        <taxon>Actinomycetota</taxon>
        <taxon>Actinomycetes</taxon>
        <taxon>Mycobacteriales</taxon>
        <taxon>Corynebacteriaceae</taxon>
        <taxon>Corynebacterium</taxon>
    </lineage>
</organism>
<dbReference type="Proteomes" id="UP000288929">
    <property type="component" value="Chromosome"/>
</dbReference>
<evidence type="ECO:0000313" key="1">
    <source>
        <dbReference type="EMBL" id="QAU51635.1"/>
    </source>
</evidence>
<reference evidence="1 2" key="1">
    <citation type="submission" date="2019-01" db="EMBL/GenBank/DDBJ databases">
        <authorList>
            <person name="Ruckert C."/>
            <person name="Busche T."/>
            <person name="Kalinowski J."/>
        </authorList>
    </citation>
    <scope>NUCLEOTIDE SEQUENCE [LARGE SCALE GENOMIC DNA]</scope>
    <source>
        <strain evidence="1 2">136/3</strain>
    </source>
</reference>
<accession>A0A410W6P7</accession>
<proteinExistence type="predicted"/>
<dbReference type="AlphaFoldDB" id="A0A410W6P7"/>